<evidence type="ECO:0000313" key="13">
    <source>
        <dbReference type="EMBL" id="KAJ8491049.1"/>
    </source>
</evidence>
<evidence type="ECO:0000259" key="12">
    <source>
        <dbReference type="PROSITE" id="PS51745"/>
    </source>
</evidence>
<comment type="caution">
    <text evidence="13">The sequence shown here is derived from an EMBL/GenBank/DDBJ whole genome shotgun (WGS) entry which is preliminary data.</text>
</comment>
<dbReference type="GO" id="GO:0005634">
    <property type="term" value="C:nucleus"/>
    <property type="evidence" value="ECO:0007669"/>
    <property type="project" value="UniProtKB-SubCell"/>
</dbReference>
<dbReference type="SUPFAM" id="SSF54277">
    <property type="entry name" value="CAD &amp; PB1 domains"/>
    <property type="match status" value="1"/>
</dbReference>
<keyword evidence="5 10" id="KW-0678">Repressor</keyword>
<keyword evidence="14" id="KW-1185">Reference proteome</keyword>
<name>A0AAV8PHE4_ENSVE</name>
<evidence type="ECO:0000256" key="10">
    <source>
        <dbReference type="RuleBase" id="RU004549"/>
    </source>
</evidence>
<dbReference type="GO" id="GO:0009734">
    <property type="term" value="P:auxin-activated signaling pathway"/>
    <property type="evidence" value="ECO:0007669"/>
    <property type="project" value="UniProtKB-UniRule"/>
</dbReference>
<protein>
    <recommendedName>
        <fullName evidence="10">Auxin-responsive protein</fullName>
    </recommendedName>
</protein>
<keyword evidence="9 10" id="KW-0927">Auxin signaling pathway</keyword>
<dbReference type="EMBL" id="JAQQAF010000004">
    <property type="protein sequence ID" value="KAJ8491049.1"/>
    <property type="molecule type" value="Genomic_DNA"/>
</dbReference>
<evidence type="ECO:0000256" key="9">
    <source>
        <dbReference type="ARBA" id="ARBA00023294"/>
    </source>
</evidence>
<evidence type="ECO:0000256" key="2">
    <source>
        <dbReference type="ARBA" id="ARBA00004123"/>
    </source>
</evidence>
<keyword evidence="7 10" id="KW-0804">Transcription</keyword>
<proteinExistence type="inferred from homology"/>
<dbReference type="PANTHER" id="PTHR31734">
    <property type="entry name" value="AUXIN-RESPONSIVE PROTEIN IAA17"/>
    <property type="match status" value="1"/>
</dbReference>
<dbReference type="AlphaFoldDB" id="A0AAV8PHE4"/>
<dbReference type="GO" id="GO:0006355">
    <property type="term" value="P:regulation of DNA-templated transcription"/>
    <property type="evidence" value="ECO:0007669"/>
    <property type="project" value="InterPro"/>
</dbReference>
<comment type="subcellular location">
    <subcellularLocation>
        <location evidence="2 10">Nucleus</location>
    </subcellularLocation>
</comment>
<dbReference type="Proteomes" id="UP001222027">
    <property type="component" value="Unassembled WGS sequence"/>
</dbReference>
<evidence type="ECO:0000256" key="4">
    <source>
        <dbReference type="ARBA" id="ARBA00011726"/>
    </source>
</evidence>
<organism evidence="13 14">
    <name type="scientific">Ensete ventricosum</name>
    <name type="common">Abyssinian banana</name>
    <name type="synonym">Musa ensete</name>
    <dbReference type="NCBI Taxonomy" id="4639"/>
    <lineage>
        <taxon>Eukaryota</taxon>
        <taxon>Viridiplantae</taxon>
        <taxon>Streptophyta</taxon>
        <taxon>Embryophyta</taxon>
        <taxon>Tracheophyta</taxon>
        <taxon>Spermatophyta</taxon>
        <taxon>Magnoliopsida</taxon>
        <taxon>Liliopsida</taxon>
        <taxon>Zingiberales</taxon>
        <taxon>Musaceae</taxon>
        <taxon>Ensete</taxon>
    </lineage>
</organism>
<dbReference type="InterPro" id="IPR003311">
    <property type="entry name" value="AUX_IAA"/>
</dbReference>
<evidence type="ECO:0000256" key="8">
    <source>
        <dbReference type="ARBA" id="ARBA00023242"/>
    </source>
</evidence>
<feature type="domain" description="PB1" evidence="12">
    <location>
        <begin position="103"/>
        <end position="185"/>
    </location>
</feature>
<comment type="similarity">
    <text evidence="3 10">Belongs to the Aux/IAA family.</text>
</comment>
<evidence type="ECO:0000256" key="5">
    <source>
        <dbReference type="ARBA" id="ARBA00022491"/>
    </source>
</evidence>
<feature type="compositionally biased region" description="Basic and acidic residues" evidence="11">
    <location>
        <begin position="50"/>
        <end position="64"/>
    </location>
</feature>
<dbReference type="PROSITE" id="PS51745">
    <property type="entry name" value="PB1"/>
    <property type="match status" value="1"/>
</dbReference>
<sequence length="194" mass="21325">MDGGVGYVDVDALKATELRLGLPGSDEPSEKPPPPTTTTTTTTAARPSKRSLDEDRAARREPSEGGRATSTRATKAQVVGWPPIRSYRKNSFQAMKTEAEVAGLYVKVSMDGAPYLRKIDLEVYKGYKELREALKDMFKCFEGCKGSEYAITYEDKDGDLMLVGDVPWEMFTSSCKKLRIIRGAEAIRGLGSSQ</sequence>
<evidence type="ECO:0000256" key="3">
    <source>
        <dbReference type="ARBA" id="ARBA00006728"/>
    </source>
</evidence>
<accession>A0AAV8PHE4</accession>
<keyword evidence="6 10" id="KW-0805">Transcription regulation</keyword>
<evidence type="ECO:0000256" key="11">
    <source>
        <dbReference type="SAM" id="MobiDB-lite"/>
    </source>
</evidence>
<reference evidence="13 14" key="1">
    <citation type="submission" date="2022-12" db="EMBL/GenBank/DDBJ databases">
        <title>Chromosome-scale assembly of the Ensete ventricosum genome.</title>
        <authorList>
            <person name="Dussert Y."/>
            <person name="Stocks J."/>
            <person name="Wendawek A."/>
            <person name="Woldeyes F."/>
            <person name="Nichols R.A."/>
            <person name="Borrell J.S."/>
        </authorList>
    </citation>
    <scope>NUCLEOTIDE SEQUENCE [LARGE SCALE GENOMIC DNA]</scope>
    <source>
        <strain evidence="14">cv. Maze</strain>
        <tissue evidence="13">Seeds</tissue>
    </source>
</reference>
<keyword evidence="8 10" id="KW-0539">Nucleus</keyword>
<feature type="region of interest" description="Disordered" evidence="11">
    <location>
        <begin position="18"/>
        <end position="75"/>
    </location>
</feature>
<comment type="subunit">
    <text evidence="4 10">Homodimers and heterodimers.</text>
</comment>
<evidence type="ECO:0000313" key="14">
    <source>
        <dbReference type="Proteomes" id="UP001222027"/>
    </source>
</evidence>
<evidence type="ECO:0000256" key="1">
    <source>
        <dbReference type="ARBA" id="ARBA00002159"/>
    </source>
</evidence>
<dbReference type="InterPro" id="IPR053793">
    <property type="entry name" value="PB1-like"/>
</dbReference>
<dbReference type="PANTHER" id="PTHR31734:SF8">
    <property type="entry name" value="AUXIN-RESPONSIVE PROTEIN IAA24"/>
    <property type="match status" value="1"/>
</dbReference>
<dbReference type="InterPro" id="IPR033389">
    <property type="entry name" value="AUX/IAA_dom"/>
</dbReference>
<gene>
    <name evidence="13" type="ORF">OPV22_012770</name>
</gene>
<evidence type="ECO:0000256" key="7">
    <source>
        <dbReference type="ARBA" id="ARBA00023163"/>
    </source>
</evidence>
<dbReference type="Gene3D" id="3.10.20.90">
    <property type="entry name" value="Phosphatidylinositol 3-kinase Catalytic Subunit, Chain A, domain 1"/>
    <property type="match status" value="1"/>
</dbReference>
<dbReference type="Pfam" id="PF02309">
    <property type="entry name" value="AUX_IAA"/>
    <property type="match status" value="2"/>
</dbReference>
<evidence type="ECO:0000256" key="6">
    <source>
        <dbReference type="ARBA" id="ARBA00023015"/>
    </source>
</evidence>
<comment type="function">
    <text evidence="1 10">Aux/IAA proteins are short-lived transcriptional factors that function as repressors of early auxin response genes at low auxin concentrations.</text>
</comment>